<gene>
    <name evidence="1" type="ORF">DERYTH_LOCUS18719</name>
</gene>
<name>A0A9N9NY26_9GLOM</name>
<dbReference type="OrthoDB" id="10044727at2759"/>
<feature type="non-terminal residue" evidence="1">
    <location>
        <position position="1"/>
    </location>
</feature>
<comment type="caution">
    <text evidence="1">The sequence shown here is derived from an EMBL/GenBank/DDBJ whole genome shotgun (WGS) entry which is preliminary data.</text>
</comment>
<accession>A0A9N9NY26</accession>
<evidence type="ECO:0000313" key="2">
    <source>
        <dbReference type="Proteomes" id="UP000789405"/>
    </source>
</evidence>
<dbReference type="AlphaFoldDB" id="A0A9N9NY26"/>
<reference evidence="1" key="1">
    <citation type="submission" date="2021-06" db="EMBL/GenBank/DDBJ databases">
        <authorList>
            <person name="Kallberg Y."/>
            <person name="Tangrot J."/>
            <person name="Rosling A."/>
        </authorList>
    </citation>
    <scope>NUCLEOTIDE SEQUENCE</scope>
    <source>
        <strain evidence="1">MA453B</strain>
    </source>
</reference>
<dbReference type="Proteomes" id="UP000789405">
    <property type="component" value="Unassembled WGS sequence"/>
</dbReference>
<protein>
    <submittedName>
        <fullName evidence="1">6633_t:CDS:1</fullName>
    </submittedName>
</protein>
<organism evidence="1 2">
    <name type="scientific">Dentiscutata erythropus</name>
    <dbReference type="NCBI Taxonomy" id="1348616"/>
    <lineage>
        <taxon>Eukaryota</taxon>
        <taxon>Fungi</taxon>
        <taxon>Fungi incertae sedis</taxon>
        <taxon>Mucoromycota</taxon>
        <taxon>Glomeromycotina</taxon>
        <taxon>Glomeromycetes</taxon>
        <taxon>Diversisporales</taxon>
        <taxon>Gigasporaceae</taxon>
        <taxon>Dentiscutata</taxon>
    </lineage>
</organism>
<evidence type="ECO:0000313" key="1">
    <source>
        <dbReference type="EMBL" id="CAG8771357.1"/>
    </source>
</evidence>
<dbReference type="EMBL" id="CAJVPY010019388">
    <property type="protein sequence ID" value="CAG8771357.1"/>
    <property type="molecule type" value="Genomic_DNA"/>
</dbReference>
<sequence length="155" mass="18145">RIKKVKEQRKLKSKDKDNLPIDDDAYNLEDEEVAEQYLESLFKMLKNGFYYKITQFFGQVNNLNSNNDFMEDQQSDSENDYNFELEEKSLKWKQKLQETGKRIQSLIDTTEISKTDKRTHLEYVGVWTFDNATNHTLIAPNVLVAAKMNLKPGGL</sequence>
<proteinExistence type="predicted"/>
<keyword evidence="2" id="KW-1185">Reference proteome</keyword>